<organism evidence="4 5">
    <name type="scientific">Pilibacter termitis</name>
    <dbReference type="NCBI Taxonomy" id="263852"/>
    <lineage>
        <taxon>Bacteria</taxon>
        <taxon>Bacillati</taxon>
        <taxon>Bacillota</taxon>
        <taxon>Bacilli</taxon>
        <taxon>Lactobacillales</taxon>
        <taxon>Enterococcaceae</taxon>
        <taxon>Pilibacter</taxon>
    </lineage>
</organism>
<dbReference type="PANTHER" id="PTHR30185">
    <property type="entry name" value="CRYPTIC BETA-GLUCOSIDE BGL OPERON ANTITERMINATOR"/>
    <property type="match status" value="1"/>
</dbReference>
<dbReference type="InterPro" id="IPR007737">
    <property type="entry name" value="Mga_HTH"/>
</dbReference>
<keyword evidence="1" id="KW-0805">Transcription regulation</keyword>
<name>A0A1T4Q0D5_9ENTE</name>
<dbReference type="OrthoDB" id="2241177at2"/>
<dbReference type="STRING" id="263852.SAMN02745116_02007"/>
<dbReference type="Pfam" id="PF05043">
    <property type="entry name" value="Mga"/>
    <property type="match status" value="1"/>
</dbReference>
<dbReference type="InterPro" id="IPR050661">
    <property type="entry name" value="BglG_antiterminators"/>
</dbReference>
<dbReference type="Proteomes" id="UP000190328">
    <property type="component" value="Unassembled WGS sequence"/>
</dbReference>
<reference evidence="4 5" key="1">
    <citation type="submission" date="2017-02" db="EMBL/GenBank/DDBJ databases">
        <authorList>
            <person name="Peterson S.W."/>
        </authorList>
    </citation>
    <scope>NUCLEOTIDE SEQUENCE [LARGE SCALE GENOMIC DNA]</scope>
    <source>
        <strain evidence="4 5">ATCC BAA-1030</strain>
    </source>
</reference>
<feature type="domain" description="Mga helix-turn-helix" evidence="3">
    <location>
        <begin position="86"/>
        <end position="170"/>
    </location>
</feature>
<evidence type="ECO:0000256" key="1">
    <source>
        <dbReference type="ARBA" id="ARBA00023015"/>
    </source>
</evidence>
<proteinExistence type="predicted"/>
<protein>
    <submittedName>
        <fullName evidence="4">Mga helix-turn-helix domain-containing protein</fullName>
    </submittedName>
</protein>
<accession>A0A1T4Q0D5</accession>
<evidence type="ECO:0000256" key="2">
    <source>
        <dbReference type="ARBA" id="ARBA00023163"/>
    </source>
</evidence>
<sequence>MEGKTKHLILSNTEWKMFVLLNFLMNKADRSATLEEIKQHTGIPETSISYYLEKIYNVVEEVGNNEEIKIYKIGPFLHLEAKSPVSVNILRKNYIANSFFMYFLQELYHHRFSNLMKAADERYISYDTAKRELVKCKNYFSVYDLSLFPKKRVENMLEGSEVQIRYMYFCTVLTQFGFDSKRFFERKNVSLENFLGNFQGKIPTSSYMKLEIFYQICLDRAKAGKLLGADFHLPHLFDDHCVDKQEFFHQAKCLFAGFRLTEEELRKECEFLHFIFYTLVFEPLGNVREPEKMENYTEFEIYTQTLERYFETKLTKKERFFAYFMLNKCLAWCETFHVNFAFPSLTLEKRRIEELNPKKMYLWEKTITSLKQEKSLGKFFQHNQNLEFFLLRICNTIFFHRKERCKVFFLTYSTTFQYTAMEKLQERFLNLSLEFTTNIEEADVIITSVDLPKQRIKTPFVCWINVPFDTNDWQHIEKMFNAFSERRYGLDE</sequence>
<dbReference type="PANTHER" id="PTHR30185:SF18">
    <property type="entry name" value="TRANSCRIPTIONAL REGULATOR MTLR"/>
    <property type="match status" value="1"/>
</dbReference>
<gene>
    <name evidence="4" type="ORF">SAMN02745116_02007</name>
</gene>
<dbReference type="RefSeq" id="WP_078807925.1">
    <property type="nucleotide sequence ID" value="NZ_FUXI01000024.1"/>
</dbReference>
<evidence type="ECO:0000313" key="5">
    <source>
        <dbReference type="Proteomes" id="UP000190328"/>
    </source>
</evidence>
<dbReference type="AlphaFoldDB" id="A0A1T4Q0D5"/>
<keyword evidence="2" id="KW-0804">Transcription</keyword>
<dbReference type="EMBL" id="FUXI01000024">
    <property type="protein sequence ID" value="SJZ97036.1"/>
    <property type="molecule type" value="Genomic_DNA"/>
</dbReference>
<evidence type="ECO:0000259" key="3">
    <source>
        <dbReference type="Pfam" id="PF05043"/>
    </source>
</evidence>
<keyword evidence="5" id="KW-1185">Reference proteome</keyword>
<evidence type="ECO:0000313" key="4">
    <source>
        <dbReference type="EMBL" id="SJZ97036.1"/>
    </source>
</evidence>